<reference evidence="1 2" key="1">
    <citation type="journal article" date="2022" name="Plant J.">
        <title>Chromosome-level genome of Camellia lanceoleosa provides a valuable resource for understanding genome evolution and self-incompatibility.</title>
        <authorList>
            <person name="Gong W."/>
            <person name="Xiao S."/>
            <person name="Wang L."/>
            <person name="Liao Z."/>
            <person name="Chang Y."/>
            <person name="Mo W."/>
            <person name="Hu G."/>
            <person name="Li W."/>
            <person name="Zhao G."/>
            <person name="Zhu H."/>
            <person name="Hu X."/>
            <person name="Ji K."/>
            <person name="Xiang X."/>
            <person name="Song Q."/>
            <person name="Yuan D."/>
            <person name="Jin S."/>
            <person name="Zhang L."/>
        </authorList>
    </citation>
    <scope>NUCLEOTIDE SEQUENCE [LARGE SCALE GENOMIC DNA]</scope>
    <source>
        <strain evidence="1">SQ_2022a</strain>
    </source>
</reference>
<organism evidence="1 2">
    <name type="scientific">Camellia lanceoleosa</name>
    <dbReference type="NCBI Taxonomy" id="1840588"/>
    <lineage>
        <taxon>Eukaryota</taxon>
        <taxon>Viridiplantae</taxon>
        <taxon>Streptophyta</taxon>
        <taxon>Embryophyta</taxon>
        <taxon>Tracheophyta</taxon>
        <taxon>Spermatophyta</taxon>
        <taxon>Magnoliopsida</taxon>
        <taxon>eudicotyledons</taxon>
        <taxon>Gunneridae</taxon>
        <taxon>Pentapetalae</taxon>
        <taxon>asterids</taxon>
        <taxon>Ericales</taxon>
        <taxon>Theaceae</taxon>
        <taxon>Camellia</taxon>
    </lineage>
</organism>
<comment type="caution">
    <text evidence="1">The sequence shown here is derived from an EMBL/GenBank/DDBJ whole genome shotgun (WGS) entry which is preliminary data.</text>
</comment>
<name>A0ACC0F6I5_9ERIC</name>
<evidence type="ECO:0000313" key="2">
    <source>
        <dbReference type="Proteomes" id="UP001060215"/>
    </source>
</evidence>
<proteinExistence type="predicted"/>
<evidence type="ECO:0000313" key="1">
    <source>
        <dbReference type="EMBL" id="KAI7984245.1"/>
    </source>
</evidence>
<sequence length="150" mass="17706">MDLNEKNKRRINNNGGEGGGGEPEEQEDDEKKMDKFFALIRSFREARDRRRNELKEMEMGKNKNTMNMMMMMKTTTTKKRAKTEHEEGGQKSSWVPSFEWEDFSEEQVELRKAPLFPAPWNNNHHHHHEKSKKNDQKDDNETGLDLKLGL</sequence>
<dbReference type="EMBL" id="CM045768">
    <property type="protein sequence ID" value="KAI7984245.1"/>
    <property type="molecule type" value="Genomic_DNA"/>
</dbReference>
<keyword evidence="2" id="KW-1185">Reference proteome</keyword>
<dbReference type="Proteomes" id="UP001060215">
    <property type="component" value="Chromosome 11"/>
</dbReference>
<gene>
    <name evidence="1" type="ORF">LOK49_LG15G00061</name>
</gene>
<protein>
    <submittedName>
        <fullName evidence="1">Protein NIM1-INTERACTING 1</fullName>
    </submittedName>
</protein>
<accession>A0ACC0F6I5</accession>